<reference evidence="3 4" key="1">
    <citation type="journal article" date="2007" name="Nature">
        <title>Evolution of genes and genomes on the Drosophila phylogeny.</title>
        <authorList>
            <consortium name="Drosophila 12 Genomes Consortium"/>
            <person name="Clark A.G."/>
            <person name="Eisen M.B."/>
            <person name="Smith D.R."/>
            <person name="Bergman C.M."/>
            <person name="Oliver B."/>
            <person name="Markow T.A."/>
            <person name="Kaufman T.C."/>
            <person name="Kellis M."/>
            <person name="Gelbart W."/>
            <person name="Iyer V.N."/>
            <person name="Pollard D.A."/>
            <person name="Sackton T.B."/>
            <person name="Larracuente A.M."/>
            <person name="Singh N.D."/>
            <person name="Abad J.P."/>
            <person name="Abt D.N."/>
            <person name="Adryan B."/>
            <person name="Aguade M."/>
            <person name="Akashi H."/>
            <person name="Anderson W.W."/>
            <person name="Aquadro C.F."/>
            <person name="Ardell D.H."/>
            <person name="Arguello R."/>
            <person name="Artieri C.G."/>
            <person name="Barbash D.A."/>
            <person name="Barker D."/>
            <person name="Barsanti P."/>
            <person name="Batterham P."/>
            <person name="Batzoglou S."/>
            <person name="Begun D."/>
            <person name="Bhutkar A."/>
            <person name="Blanco E."/>
            <person name="Bosak S.A."/>
            <person name="Bradley R.K."/>
            <person name="Brand A.D."/>
            <person name="Brent M.R."/>
            <person name="Brooks A.N."/>
            <person name="Brown R.H."/>
            <person name="Butlin R.K."/>
            <person name="Caggese C."/>
            <person name="Calvi B.R."/>
            <person name="Bernardo de Carvalho A."/>
            <person name="Caspi A."/>
            <person name="Castrezana S."/>
            <person name="Celniker S.E."/>
            <person name="Chang J.L."/>
            <person name="Chapple C."/>
            <person name="Chatterji S."/>
            <person name="Chinwalla A."/>
            <person name="Civetta A."/>
            <person name="Clifton S.W."/>
            <person name="Comeron J.M."/>
            <person name="Costello J.C."/>
            <person name="Coyne J.A."/>
            <person name="Daub J."/>
            <person name="David R.G."/>
            <person name="Delcher A.L."/>
            <person name="Delehaunty K."/>
            <person name="Do C.B."/>
            <person name="Ebling H."/>
            <person name="Edwards K."/>
            <person name="Eickbush T."/>
            <person name="Evans J.D."/>
            <person name="Filipski A."/>
            <person name="Findeiss S."/>
            <person name="Freyhult E."/>
            <person name="Fulton L."/>
            <person name="Fulton R."/>
            <person name="Garcia A.C."/>
            <person name="Gardiner A."/>
            <person name="Garfield D.A."/>
            <person name="Garvin B.E."/>
            <person name="Gibson G."/>
            <person name="Gilbert D."/>
            <person name="Gnerre S."/>
            <person name="Godfrey J."/>
            <person name="Good R."/>
            <person name="Gotea V."/>
            <person name="Gravely B."/>
            <person name="Greenberg A.J."/>
            <person name="Griffiths-Jones S."/>
            <person name="Gross S."/>
            <person name="Guigo R."/>
            <person name="Gustafson E.A."/>
            <person name="Haerty W."/>
            <person name="Hahn M.W."/>
            <person name="Halligan D.L."/>
            <person name="Halpern A.L."/>
            <person name="Halter G.M."/>
            <person name="Han M.V."/>
            <person name="Heger A."/>
            <person name="Hillier L."/>
            <person name="Hinrichs A.S."/>
            <person name="Holmes I."/>
            <person name="Hoskins R.A."/>
            <person name="Hubisz M.J."/>
            <person name="Hultmark D."/>
            <person name="Huntley M.A."/>
            <person name="Jaffe D.B."/>
            <person name="Jagadeeshan S."/>
            <person name="Jeck W.R."/>
            <person name="Johnson J."/>
            <person name="Jones C.D."/>
            <person name="Jordan W.C."/>
            <person name="Karpen G.H."/>
            <person name="Kataoka E."/>
            <person name="Keightley P.D."/>
            <person name="Kheradpour P."/>
            <person name="Kirkness E.F."/>
            <person name="Koerich L.B."/>
            <person name="Kristiansen K."/>
            <person name="Kudrna D."/>
            <person name="Kulathinal R.J."/>
            <person name="Kumar S."/>
            <person name="Kwok R."/>
            <person name="Lander E."/>
            <person name="Langley C.H."/>
            <person name="Lapoint R."/>
            <person name="Lazzaro B.P."/>
            <person name="Lee S.J."/>
            <person name="Levesque L."/>
            <person name="Li R."/>
            <person name="Lin C.F."/>
            <person name="Lin M.F."/>
            <person name="Lindblad-Toh K."/>
            <person name="Llopart A."/>
            <person name="Long M."/>
            <person name="Low L."/>
            <person name="Lozovsky E."/>
            <person name="Lu J."/>
            <person name="Luo M."/>
            <person name="Machado C.A."/>
            <person name="Makalowski W."/>
            <person name="Marzo M."/>
            <person name="Matsuda M."/>
            <person name="Matzkin L."/>
            <person name="McAllister B."/>
            <person name="McBride C.S."/>
            <person name="McKernan B."/>
            <person name="McKernan K."/>
            <person name="Mendez-Lago M."/>
            <person name="Minx P."/>
            <person name="Mollenhauer M.U."/>
            <person name="Montooth K."/>
            <person name="Mount S.M."/>
            <person name="Mu X."/>
            <person name="Myers E."/>
            <person name="Negre B."/>
            <person name="Newfeld S."/>
            <person name="Nielsen R."/>
            <person name="Noor M.A."/>
            <person name="O'Grady P."/>
            <person name="Pachter L."/>
            <person name="Papaceit M."/>
            <person name="Parisi M.J."/>
            <person name="Parisi M."/>
            <person name="Parts L."/>
            <person name="Pedersen J.S."/>
            <person name="Pesole G."/>
            <person name="Phillippy A.M."/>
            <person name="Ponting C.P."/>
            <person name="Pop M."/>
            <person name="Porcelli D."/>
            <person name="Powell J.R."/>
            <person name="Prohaska S."/>
            <person name="Pruitt K."/>
            <person name="Puig M."/>
            <person name="Quesneville H."/>
            <person name="Ram K.R."/>
            <person name="Rand D."/>
            <person name="Rasmussen M.D."/>
            <person name="Reed L.K."/>
            <person name="Reenan R."/>
            <person name="Reily A."/>
            <person name="Remington K.A."/>
            <person name="Rieger T.T."/>
            <person name="Ritchie M.G."/>
            <person name="Robin C."/>
            <person name="Rogers Y.H."/>
            <person name="Rohde C."/>
            <person name="Rozas J."/>
            <person name="Rubenfield M.J."/>
            <person name="Ruiz A."/>
            <person name="Russo S."/>
            <person name="Salzberg S.L."/>
            <person name="Sanchez-Gracia A."/>
            <person name="Saranga D.J."/>
            <person name="Sato H."/>
            <person name="Schaeffer S.W."/>
            <person name="Schatz M.C."/>
            <person name="Schlenke T."/>
            <person name="Schwartz R."/>
            <person name="Segarra C."/>
            <person name="Singh R.S."/>
            <person name="Sirot L."/>
            <person name="Sirota M."/>
            <person name="Sisneros N.B."/>
            <person name="Smith C.D."/>
            <person name="Smith T.F."/>
            <person name="Spieth J."/>
            <person name="Stage D.E."/>
            <person name="Stark A."/>
            <person name="Stephan W."/>
            <person name="Strausberg R.L."/>
            <person name="Strempel S."/>
            <person name="Sturgill D."/>
            <person name="Sutton G."/>
            <person name="Sutton G.G."/>
            <person name="Tao W."/>
            <person name="Teichmann S."/>
            <person name="Tobari Y.N."/>
            <person name="Tomimura Y."/>
            <person name="Tsolas J.M."/>
            <person name="Valente V.L."/>
            <person name="Venter E."/>
            <person name="Venter J.C."/>
            <person name="Vicario S."/>
            <person name="Vieira F.G."/>
            <person name="Vilella A.J."/>
            <person name="Villasante A."/>
            <person name="Walenz B."/>
            <person name="Wang J."/>
            <person name="Wasserman M."/>
            <person name="Watts T."/>
            <person name="Wilson D."/>
            <person name="Wilson R.K."/>
            <person name="Wing R.A."/>
            <person name="Wolfner M.F."/>
            <person name="Wong A."/>
            <person name="Wong G.K."/>
            <person name="Wu C.I."/>
            <person name="Wu G."/>
            <person name="Yamamoto D."/>
            <person name="Yang H.P."/>
            <person name="Yang S.P."/>
            <person name="Yorke J.A."/>
            <person name="Yoshida K."/>
            <person name="Zdobnov E."/>
            <person name="Zhang P."/>
            <person name="Zhang Y."/>
            <person name="Zimin A.V."/>
            <person name="Baldwin J."/>
            <person name="Abdouelleil A."/>
            <person name="Abdulkadir J."/>
            <person name="Abebe A."/>
            <person name="Abera B."/>
            <person name="Abreu J."/>
            <person name="Acer S.C."/>
            <person name="Aftuck L."/>
            <person name="Alexander A."/>
            <person name="An P."/>
            <person name="Anderson E."/>
            <person name="Anderson S."/>
            <person name="Arachi H."/>
            <person name="Azer M."/>
            <person name="Bachantsang P."/>
            <person name="Barry A."/>
            <person name="Bayul T."/>
            <person name="Berlin A."/>
            <person name="Bessette D."/>
            <person name="Bloom T."/>
            <person name="Blye J."/>
            <person name="Boguslavskiy L."/>
            <person name="Bonnet C."/>
            <person name="Boukhgalter B."/>
            <person name="Bourzgui I."/>
            <person name="Brown A."/>
            <person name="Cahill P."/>
            <person name="Channer S."/>
            <person name="Cheshatsang Y."/>
            <person name="Chuda L."/>
            <person name="Citroen M."/>
            <person name="Collymore A."/>
            <person name="Cooke P."/>
            <person name="Costello M."/>
            <person name="D'Aco K."/>
            <person name="Daza R."/>
            <person name="De Haan G."/>
            <person name="DeGray S."/>
            <person name="DeMaso C."/>
            <person name="Dhargay N."/>
            <person name="Dooley K."/>
            <person name="Dooley E."/>
            <person name="Doricent M."/>
            <person name="Dorje P."/>
            <person name="Dorjee K."/>
            <person name="Dupes A."/>
            <person name="Elong R."/>
            <person name="Falk J."/>
            <person name="Farina A."/>
            <person name="Faro S."/>
            <person name="Ferguson D."/>
            <person name="Fisher S."/>
            <person name="Foley C.D."/>
            <person name="Franke A."/>
            <person name="Friedrich D."/>
            <person name="Gadbois L."/>
            <person name="Gearin G."/>
            <person name="Gearin C.R."/>
            <person name="Giannoukos G."/>
            <person name="Goode T."/>
            <person name="Graham J."/>
            <person name="Grandbois E."/>
            <person name="Grewal S."/>
            <person name="Gyaltsen K."/>
            <person name="Hafez N."/>
            <person name="Hagos B."/>
            <person name="Hall J."/>
            <person name="Henson C."/>
            <person name="Hollinger A."/>
            <person name="Honan T."/>
            <person name="Huard M.D."/>
            <person name="Hughes L."/>
            <person name="Hurhula B."/>
            <person name="Husby M.E."/>
            <person name="Kamat A."/>
            <person name="Kanga B."/>
            <person name="Kashin S."/>
            <person name="Khazanovich D."/>
            <person name="Kisner P."/>
            <person name="Lance K."/>
            <person name="Lara M."/>
            <person name="Lee W."/>
            <person name="Lennon N."/>
            <person name="Letendre F."/>
            <person name="LeVine R."/>
            <person name="Lipovsky A."/>
            <person name="Liu X."/>
            <person name="Liu J."/>
            <person name="Liu S."/>
            <person name="Lokyitsang T."/>
            <person name="Lokyitsang Y."/>
            <person name="Lubonja R."/>
            <person name="Lui A."/>
            <person name="MacDonald P."/>
            <person name="Magnisalis V."/>
            <person name="Maru K."/>
            <person name="Matthews C."/>
            <person name="McCusker W."/>
            <person name="McDonough S."/>
            <person name="Mehta T."/>
            <person name="Meldrim J."/>
            <person name="Meneus L."/>
            <person name="Mihai O."/>
            <person name="Mihalev A."/>
            <person name="Mihova T."/>
            <person name="Mittelman R."/>
            <person name="Mlenga V."/>
            <person name="Montmayeur A."/>
            <person name="Mulrain L."/>
            <person name="Navidi A."/>
            <person name="Naylor J."/>
            <person name="Negash T."/>
            <person name="Nguyen T."/>
            <person name="Nguyen N."/>
            <person name="Nicol R."/>
            <person name="Norbu C."/>
            <person name="Norbu N."/>
            <person name="Novod N."/>
            <person name="O'Neill B."/>
            <person name="Osman S."/>
            <person name="Markiewicz E."/>
            <person name="Oyono O.L."/>
            <person name="Patti C."/>
            <person name="Phunkhang P."/>
            <person name="Pierre F."/>
            <person name="Priest M."/>
            <person name="Raghuraman S."/>
            <person name="Rege F."/>
            <person name="Reyes R."/>
            <person name="Rise C."/>
            <person name="Rogov P."/>
            <person name="Ross K."/>
            <person name="Ryan E."/>
            <person name="Settipalli S."/>
            <person name="Shea T."/>
            <person name="Sherpa N."/>
            <person name="Shi L."/>
            <person name="Shih D."/>
            <person name="Sparrow T."/>
            <person name="Spaulding J."/>
            <person name="Stalker J."/>
            <person name="Stange-Thomann N."/>
            <person name="Stavropoulos S."/>
            <person name="Stone C."/>
            <person name="Strader C."/>
            <person name="Tesfaye S."/>
            <person name="Thomson T."/>
            <person name="Thoulutsang Y."/>
            <person name="Thoulutsang D."/>
            <person name="Topham K."/>
            <person name="Topping I."/>
            <person name="Tsamla T."/>
            <person name="Vassiliev H."/>
            <person name="Vo A."/>
            <person name="Wangchuk T."/>
            <person name="Wangdi T."/>
            <person name="Weiand M."/>
            <person name="Wilkinson J."/>
            <person name="Wilson A."/>
            <person name="Yadav S."/>
            <person name="Young G."/>
            <person name="Yu Q."/>
            <person name="Zembek L."/>
            <person name="Zhong D."/>
            <person name="Zimmer A."/>
            <person name="Zwirko Z."/>
            <person name="Jaffe D.B."/>
            <person name="Alvarez P."/>
            <person name="Brockman W."/>
            <person name="Butler J."/>
            <person name="Chin C."/>
            <person name="Gnerre S."/>
            <person name="Grabherr M."/>
            <person name="Kleber M."/>
            <person name="Mauceli E."/>
            <person name="MacCallum I."/>
        </authorList>
    </citation>
    <scope>NUCLEOTIDE SEQUENCE [LARGE SCALE GENOMIC DNA]</scope>
    <source>
        <strain evidence="4">white501</strain>
    </source>
</reference>
<dbReference type="Pfam" id="PF25597">
    <property type="entry name" value="SH3_retrovirus"/>
    <property type="match status" value="1"/>
</dbReference>
<name>B4Q3Z1_DROSI</name>
<dbReference type="AlphaFoldDB" id="B4Q3Z1"/>
<dbReference type="Proteomes" id="UP000000304">
    <property type="component" value="Chromosome 2L"/>
</dbReference>
<evidence type="ECO:0000259" key="2">
    <source>
        <dbReference type="Pfam" id="PF25597"/>
    </source>
</evidence>
<sequence length="152" mass="17296">MERTKAICEASSHLWITCFCTGSDKLDKPRKGKFQAKGREYVFVGYSPETKAYRLYDPEKRSAMVRPDVKFLEGFFVKHYSSRATCRNLTAGASKSNQDTKHSDLDEEGEEFVSANDEEEPLEQVEISARHGPGRPRTVLIGERGSPRKQYN</sequence>
<protein>
    <submittedName>
        <fullName evidence="3">GD24303</fullName>
    </submittedName>
</protein>
<organism evidence="3 4">
    <name type="scientific">Drosophila simulans</name>
    <name type="common">Fruit fly</name>
    <dbReference type="NCBI Taxonomy" id="7240"/>
    <lineage>
        <taxon>Eukaryota</taxon>
        <taxon>Metazoa</taxon>
        <taxon>Ecdysozoa</taxon>
        <taxon>Arthropoda</taxon>
        <taxon>Hexapoda</taxon>
        <taxon>Insecta</taxon>
        <taxon>Pterygota</taxon>
        <taxon>Neoptera</taxon>
        <taxon>Endopterygota</taxon>
        <taxon>Diptera</taxon>
        <taxon>Brachycera</taxon>
        <taxon>Muscomorpha</taxon>
        <taxon>Ephydroidea</taxon>
        <taxon>Drosophilidae</taxon>
        <taxon>Drosophila</taxon>
        <taxon>Sophophora</taxon>
    </lineage>
</organism>
<feature type="compositionally biased region" description="Acidic residues" evidence="1">
    <location>
        <begin position="105"/>
        <end position="123"/>
    </location>
</feature>
<dbReference type="EMBL" id="CM000361">
    <property type="protein sequence ID" value="EDX05707.1"/>
    <property type="molecule type" value="Genomic_DNA"/>
</dbReference>
<gene>
    <name evidence="3" type="primary">Dsim\GD24303</name>
    <name evidence="3" type="ORF">Dsim_GD24303</name>
</gene>
<dbReference type="InterPro" id="IPR057670">
    <property type="entry name" value="SH3_retrovirus"/>
</dbReference>
<feature type="compositionally biased region" description="Polar residues" evidence="1">
    <location>
        <begin position="88"/>
        <end position="97"/>
    </location>
</feature>
<dbReference type="OMA" id="AMNREND"/>
<feature type="domain" description="Retroviral polymerase SH3-like" evidence="2">
    <location>
        <begin position="26"/>
        <end position="77"/>
    </location>
</feature>
<dbReference type="HOGENOM" id="CLU_1724233_0_0_1"/>
<dbReference type="PhylomeDB" id="B4Q3Z1"/>
<proteinExistence type="predicted"/>
<evidence type="ECO:0000313" key="3">
    <source>
        <dbReference type="EMBL" id="EDX05707.1"/>
    </source>
</evidence>
<feature type="region of interest" description="Disordered" evidence="1">
    <location>
        <begin position="88"/>
        <end position="152"/>
    </location>
</feature>
<evidence type="ECO:0000313" key="4">
    <source>
        <dbReference type="Proteomes" id="UP000000304"/>
    </source>
</evidence>
<accession>B4Q3Z1</accession>
<keyword evidence="4" id="KW-1185">Reference proteome</keyword>
<evidence type="ECO:0000256" key="1">
    <source>
        <dbReference type="SAM" id="MobiDB-lite"/>
    </source>
</evidence>